<dbReference type="PROSITE" id="PS50041">
    <property type="entry name" value="C_TYPE_LECTIN_2"/>
    <property type="match status" value="2"/>
</dbReference>
<evidence type="ECO:0000313" key="5">
    <source>
        <dbReference type="Proteomes" id="UP001623349"/>
    </source>
</evidence>
<dbReference type="InterPro" id="IPR016186">
    <property type="entry name" value="C-type_lectin-like/link_sf"/>
</dbReference>
<feature type="region of interest" description="Disordered" evidence="1">
    <location>
        <begin position="274"/>
        <end position="308"/>
    </location>
</feature>
<feature type="region of interest" description="Disordered" evidence="1">
    <location>
        <begin position="510"/>
        <end position="534"/>
    </location>
</feature>
<dbReference type="InterPro" id="IPR016187">
    <property type="entry name" value="CTDL_fold"/>
</dbReference>
<evidence type="ECO:0000256" key="2">
    <source>
        <dbReference type="SAM" id="SignalP"/>
    </source>
</evidence>
<feature type="domain" description="C-type lectin" evidence="3">
    <location>
        <begin position="144"/>
        <end position="261"/>
    </location>
</feature>
<dbReference type="CDD" id="cd03602">
    <property type="entry name" value="CLECT_1"/>
    <property type="match status" value="1"/>
</dbReference>
<dbReference type="Pfam" id="PF00059">
    <property type="entry name" value="Lectin_C"/>
    <property type="match status" value="2"/>
</dbReference>
<comment type="caution">
    <text evidence="4">The sequence shown here is derived from an EMBL/GenBank/DDBJ whole genome shotgun (WGS) entry which is preliminary data.</text>
</comment>
<feature type="compositionally biased region" description="Polar residues" evidence="1">
    <location>
        <begin position="510"/>
        <end position="519"/>
    </location>
</feature>
<feature type="compositionally biased region" description="Polar residues" evidence="1">
    <location>
        <begin position="278"/>
        <end position="306"/>
    </location>
</feature>
<keyword evidence="2" id="KW-0732">Signal</keyword>
<dbReference type="SUPFAM" id="SSF56436">
    <property type="entry name" value="C-type lectin-like"/>
    <property type="match status" value="2"/>
</dbReference>
<feature type="domain" description="C-type lectin" evidence="3">
    <location>
        <begin position="19"/>
        <end position="114"/>
    </location>
</feature>
<accession>A0ABQ0EF70</accession>
<keyword evidence="4" id="KW-0675">Receptor</keyword>
<keyword evidence="5" id="KW-1185">Reference proteome</keyword>
<feature type="signal peptide" evidence="2">
    <location>
        <begin position="1"/>
        <end position="20"/>
    </location>
</feature>
<evidence type="ECO:0000313" key="4">
    <source>
        <dbReference type="EMBL" id="GAB1285579.1"/>
    </source>
</evidence>
<protein>
    <submittedName>
        <fullName evidence="4">Macrophage mannose receptor 1</fullName>
    </submittedName>
</protein>
<sequence length="589" mass="65441">MLSAWLLLSIWTIAFHLVSSSKTFYRVDEPRTWREAMWYCQEHYTDLADLQSINSIVSIMVVYSYTSSIHAWIGLFYNVRISGLSWSSGSVFTMPTWSSLPIFREGVCATLYSWYKDPAEGHRISLVSPVKGLTTLPEDAEVKIGQQTFIRIKQTMTWLSALTYCRNHYTDLADLQRVIDKDKETLKSIINDDDAWIGLYFNVKINHLTWSSDQGSSIPEWLQEDMPMFGQGLCAGLRTFANHPPQIYALLCPNLKPFICFYDPSIGHRTLAEMPSLDDTSTPRVTQHSKAPTRTTSRPNTGTSTGPIDASQALYPITWTPQQVSHEPTVVNSGTCDFSICDTTTPVPTTVGPTALQPQGMVSISPLATSTRSGVLDEKLMAIAQSGSLDLAPLTLANTGSVSQESRSVHQEVARVPRLPLPGALQCPTAQRFCGTLQRPKSELRRHLSQGAQQRSKIGPMLLQSGAWTPALRQLGACQELLQGWGPRKLFPMTTIESDTYKGDTTTATHAQHLNSPNYSESKKKPAASESDPLGGHSFGILKADFTIPTLRDPEEMKDQLLSEIQEVLKLVLGHEEFTLKWIGFEGNK</sequence>
<feature type="chain" id="PRO_5047202369" evidence="2">
    <location>
        <begin position="21"/>
        <end position="589"/>
    </location>
</feature>
<evidence type="ECO:0000256" key="1">
    <source>
        <dbReference type="SAM" id="MobiDB-lite"/>
    </source>
</evidence>
<name>A0ABQ0EF70_APOSI</name>
<dbReference type="InterPro" id="IPR001304">
    <property type="entry name" value="C-type_lectin-like"/>
</dbReference>
<dbReference type="PANTHER" id="PTHR45784:SF5">
    <property type="entry name" value="C-TYPE LECTIN DOMAIN FAMILY 20 MEMBER A-RELATED"/>
    <property type="match status" value="1"/>
</dbReference>
<organism evidence="4 5">
    <name type="scientific">Apodemus speciosus</name>
    <name type="common">Large Japanese field mouse</name>
    <dbReference type="NCBI Taxonomy" id="105296"/>
    <lineage>
        <taxon>Eukaryota</taxon>
        <taxon>Metazoa</taxon>
        <taxon>Chordata</taxon>
        <taxon>Craniata</taxon>
        <taxon>Vertebrata</taxon>
        <taxon>Euteleostomi</taxon>
        <taxon>Mammalia</taxon>
        <taxon>Eutheria</taxon>
        <taxon>Euarchontoglires</taxon>
        <taxon>Glires</taxon>
        <taxon>Rodentia</taxon>
        <taxon>Myomorpha</taxon>
        <taxon>Muroidea</taxon>
        <taxon>Muridae</taxon>
        <taxon>Murinae</taxon>
        <taxon>Apodemus</taxon>
    </lineage>
</organism>
<gene>
    <name evidence="4" type="ORF">APTSU1_000080900</name>
</gene>
<proteinExistence type="predicted"/>
<dbReference type="EMBL" id="BAAFST010000001">
    <property type="protein sequence ID" value="GAB1285579.1"/>
    <property type="molecule type" value="Genomic_DNA"/>
</dbReference>
<reference evidence="4 5" key="1">
    <citation type="submission" date="2024-08" db="EMBL/GenBank/DDBJ databases">
        <title>The draft genome of Apodemus speciosus.</title>
        <authorList>
            <person name="Nabeshima K."/>
            <person name="Suzuki S."/>
            <person name="Onuma M."/>
        </authorList>
    </citation>
    <scope>NUCLEOTIDE SEQUENCE [LARGE SCALE GENOMIC DNA]</scope>
    <source>
        <strain evidence="4">IB14-021</strain>
    </source>
</reference>
<evidence type="ECO:0000259" key="3">
    <source>
        <dbReference type="PROSITE" id="PS50041"/>
    </source>
</evidence>
<dbReference type="SMART" id="SM00034">
    <property type="entry name" value="CLECT"/>
    <property type="match status" value="2"/>
</dbReference>
<dbReference type="PANTHER" id="PTHR45784">
    <property type="entry name" value="C-TYPE LECTIN DOMAIN FAMILY 20 MEMBER A-RELATED"/>
    <property type="match status" value="1"/>
</dbReference>
<dbReference type="Proteomes" id="UP001623349">
    <property type="component" value="Unassembled WGS sequence"/>
</dbReference>
<dbReference type="Gene3D" id="3.10.100.10">
    <property type="entry name" value="Mannose-Binding Protein A, subunit A"/>
    <property type="match status" value="2"/>
</dbReference>